<sequence>MDKLGLIDVVNGLLNDEEYLGKIMGAIVNDKTLTLINNFDKLTGLLDFFMDAETMNNIKYALSLVGKLKSSGIIDPIIGILQDEEYMSKIMGAIVNDKVLELIGKWNNIVDLISDLTDDETLSAIKSVVGLLKDLNKTGILDPIKGILRDEEYMGKIMGALINDFTLNLISNWNQITSDLSKIDLTNFKYYIQLINSIGEGLKEGKTMDTINLVKEIAKEQSTVNLLTAIGNALKAEKVKPIGLGGLLSSLRDPQVQKGLGVVIEILRNLGSYYKS</sequence>
<proteinExistence type="predicted"/>
<dbReference type="GeneID" id="42780118"/>
<dbReference type="EMBL" id="WHYS01000001">
    <property type="protein sequence ID" value="MQL54499.1"/>
    <property type="molecule type" value="Genomic_DNA"/>
</dbReference>
<organism evidence="2 3">
    <name type="scientific">Acidianus ambivalens</name>
    <name type="common">Desulfurolobus ambivalens</name>
    <dbReference type="NCBI Taxonomy" id="2283"/>
    <lineage>
        <taxon>Archaea</taxon>
        <taxon>Thermoproteota</taxon>
        <taxon>Thermoprotei</taxon>
        <taxon>Sulfolobales</taxon>
        <taxon>Sulfolobaceae</taxon>
        <taxon>Acidianus</taxon>
    </lineage>
</organism>
<reference evidence="1 4" key="1">
    <citation type="submission" date="2019-10" db="EMBL/GenBank/DDBJ databases">
        <title>Comparative genomics of sulfur disproportionating microorganisms.</title>
        <authorList>
            <person name="Ward L.M."/>
            <person name="Bertran E."/>
            <person name="Johnston D."/>
        </authorList>
    </citation>
    <scope>NUCLEOTIDE SEQUENCE [LARGE SCALE GENOMIC DNA]</scope>
    <source>
        <strain evidence="1 4">DSM 3772</strain>
    </source>
</reference>
<dbReference type="InterPro" id="IPR012440">
    <property type="entry name" value="DUF1641"/>
</dbReference>
<evidence type="ECO:0000313" key="4">
    <source>
        <dbReference type="Proteomes" id="UP000474054"/>
    </source>
</evidence>
<dbReference type="EMBL" id="CP045482">
    <property type="protein sequence ID" value="QGR22311.1"/>
    <property type="molecule type" value="Genomic_DNA"/>
</dbReference>
<evidence type="ECO:0000313" key="3">
    <source>
        <dbReference type="Proteomes" id="UP000426328"/>
    </source>
</evidence>
<accession>A0A650CWT0</accession>
<reference evidence="2 3" key="2">
    <citation type="submission" date="2019-10" db="EMBL/GenBank/DDBJ databases">
        <title>Genome Sequences from Six Type Strain Members of the Archaeal Family Sulfolobaceae: Acidianus ambivalens, Acidianus infernus, Metallosphaera prunae, Stygiolobus azoricus, Sulfolobus metallicus, and Sulfurisphaera ohwakuensis.</title>
        <authorList>
            <person name="Counts J.A."/>
            <person name="Kelly R.M."/>
        </authorList>
    </citation>
    <scope>NUCLEOTIDE SEQUENCE [LARGE SCALE GENOMIC DNA]</scope>
    <source>
        <strain evidence="2 3">LEI 10</strain>
    </source>
</reference>
<dbReference type="Proteomes" id="UP000474054">
    <property type="component" value="Unassembled WGS sequence"/>
</dbReference>
<evidence type="ECO:0000313" key="1">
    <source>
        <dbReference type="EMBL" id="MQL54499.1"/>
    </source>
</evidence>
<dbReference type="RefSeq" id="WP_152939634.1">
    <property type="nucleotide sequence ID" value="NZ_CP045482.1"/>
</dbReference>
<dbReference type="Pfam" id="PF07849">
    <property type="entry name" value="DUF1641"/>
    <property type="match status" value="1"/>
</dbReference>
<evidence type="ECO:0000313" key="2">
    <source>
        <dbReference type="EMBL" id="QGR22311.1"/>
    </source>
</evidence>
<name>A0A650CWT0_ACIAM</name>
<dbReference type="PANTHER" id="PTHR38433:SF1">
    <property type="entry name" value="DUF1641 DOMAIN-CONTAINING PROTEIN"/>
    <property type="match status" value="1"/>
</dbReference>
<dbReference type="AlphaFoldDB" id="A0A650CWT0"/>
<dbReference type="KEGG" id="aamb:D1866_10260"/>
<dbReference type="Proteomes" id="UP000426328">
    <property type="component" value="Chromosome"/>
</dbReference>
<gene>
    <name evidence="2" type="ORF">D1866_10260</name>
    <name evidence="1" type="ORF">GFB69_01700</name>
</gene>
<dbReference type="PANTHER" id="PTHR38433">
    <property type="match status" value="1"/>
</dbReference>
<protein>
    <submittedName>
        <fullName evidence="2">DUF1641 domain-containing protein</fullName>
    </submittedName>
</protein>
<keyword evidence="3" id="KW-1185">Reference proteome</keyword>